<dbReference type="SMART" id="SM00422">
    <property type="entry name" value="HTH_MERR"/>
    <property type="match status" value="1"/>
</dbReference>
<keyword evidence="1" id="KW-0238">DNA-binding</keyword>
<dbReference type="PROSITE" id="PS50937">
    <property type="entry name" value="HTH_MERR_2"/>
    <property type="match status" value="1"/>
</dbReference>
<dbReference type="PANTHER" id="PTHR30204">
    <property type="entry name" value="REDOX-CYCLING DRUG-SENSING TRANSCRIPTIONAL ACTIVATOR SOXR"/>
    <property type="match status" value="1"/>
</dbReference>
<dbReference type="SUPFAM" id="SSF46955">
    <property type="entry name" value="Putative DNA-binding domain"/>
    <property type="match status" value="1"/>
</dbReference>
<evidence type="ECO:0000313" key="3">
    <source>
        <dbReference type="EMBL" id="MDT0331895.1"/>
    </source>
</evidence>
<keyword evidence="4" id="KW-1185">Reference proteome</keyword>
<dbReference type="EMBL" id="JAVREP010000030">
    <property type="protein sequence ID" value="MDT0331895.1"/>
    <property type="molecule type" value="Genomic_DNA"/>
</dbReference>
<comment type="caution">
    <text evidence="3">The sequence shown here is derived from an EMBL/GenBank/DDBJ whole genome shotgun (WGS) entry which is preliminary data.</text>
</comment>
<dbReference type="InterPro" id="IPR047057">
    <property type="entry name" value="MerR_fam"/>
</dbReference>
<sequence>MRIAELSERAGVPIPTIKYYLREGILPRGEPTGRNQARYGAEHVHRLRLIRALVTVGGLPITTVREVLAEVAEPGLGLHTKLGLVMRRIPLVGTDIEPEEEDRERARAFVTRQGWFFYEDHPAMDALAVVLAGHREAGHPVDDASLDRYAAAIEQVVRVDLDRVGDLPTSEEVLEAAAAKTVLGDTLFTVLRRLAQIDESAKRYLDEDEHRSARED</sequence>
<dbReference type="Pfam" id="PF13411">
    <property type="entry name" value="MerR_1"/>
    <property type="match status" value="1"/>
</dbReference>
<reference evidence="4" key="1">
    <citation type="submission" date="2023-07" db="EMBL/GenBank/DDBJ databases">
        <title>30 novel species of actinomycetes from the DSMZ collection.</title>
        <authorList>
            <person name="Nouioui I."/>
        </authorList>
    </citation>
    <scope>NUCLEOTIDE SEQUENCE [LARGE SCALE GENOMIC DNA]</scope>
    <source>
        <strain evidence="4">DSM 44743</strain>
    </source>
</reference>
<gene>
    <name evidence="3" type="ORF">RM479_26100</name>
</gene>
<organism evidence="3 4">
    <name type="scientific">Nocardiopsis lambiniae</name>
    <dbReference type="NCBI Taxonomy" id="3075539"/>
    <lineage>
        <taxon>Bacteria</taxon>
        <taxon>Bacillati</taxon>
        <taxon>Actinomycetota</taxon>
        <taxon>Actinomycetes</taxon>
        <taxon>Streptosporangiales</taxon>
        <taxon>Nocardiopsidaceae</taxon>
        <taxon>Nocardiopsis</taxon>
    </lineage>
</organism>
<dbReference type="PANTHER" id="PTHR30204:SF98">
    <property type="entry name" value="HTH-TYPE TRANSCRIPTIONAL REGULATOR ADHR"/>
    <property type="match status" value="1"/>
</dbReference>
<dbReference type="PRINTS" id="PR00040">
    <property type="entry name" value="HTHMERR"/>
</dbReference>
<proteinExistence type="predicted"/>
<feature type="domain" description="HTH merR-type" evidence="2">
    <location>
        <begin position="1"/>
        <end position="70"/>
    </location>
</feature>
<dbReference type="Gene3D" id="1.10.1660.10">
    <property type="match status" value="1"/>
</dbReference>
<dbReference type="Proteomes" id="UP001183390">
    <property type="component" value="Unassembled WGS sequence"/>
</dbReference>
<evidence type="ECO:0000256" key="1">
    <source>
        <dbReference type="ARBA" id="ARBA00023125"/>
    </source>
</evidence>
<name>A0ABU2MIJ3_9ACTN</name>
<dbReference type="InterPro" id="IPR009061">
    <property type="entry name" value="DNA-bd_dom_put_sf"/>
</dbReference>
<protein>
    <submittedName>
        <fullName evidence="3">MerR family transcriptional regulator</fullName>
    </submittedName>
</protein>
<evidence type="ECO:0000313" key="4">
    <source>
        <dbReference type="Proteomes" id="UP001183390"/>
    </source>
</evidence>
<accession>A0ABU2MIJ3</accession>
<dbReference type="CDD" id="cd04780">
    <property type="entry name" value="HTH_MerR-like_sg5"/>
    <property type="match status" value="1"/>
</dbReference>
<dbReference type="InterPro" id="IPR000551">
    <property type="entry name" value="MerR-type_HTH_dom"/>
</dbReference>
<dbReference type="RefSeq" id="WP_311514343.1">
    <property type="nucleotide sequence ID" value="NZ_JAVREP010000030.1"/>
</dbReference>
<evidence type="ECO:0000259" key="2">
    <source>
        <dbReference type="PROSITE" id="PS50937"/>
    </source>
</evidence>